<comment type="caution">
    <text evidence="1">The sequence shown here is derived from an EMBL/GenBank/DDBJ whole genome shotgun (WGS) entry which is preliminary data.</text>
</comment>
<gene>
    <name evidence="1" type="ORF">EDC50_1028</name>
</gene>
<dbReference type="Pfam" id="PF06252">
    <property type="entry name" value="GemA"/>
    <property type="match status" value="1"/>
</dbReference>
<dbReference type="AlphaFoldDB" id="A0A3N4VFJ7"/>
<dbReference type="EMBL" id="RKQN01000001">
    <property type="protein sequence ID" value="RPE81826.1"/>
    <property type="molecule type" value="Genomic_DNA"/>
</dbReference>
<evidence type="ECO:0000313" key="1">
    <source>
        <dbReference type="EMBL" id="RPE81826.1"/>
    </source>
</evidence>
<dbReference type="Proteomes" id="UP000269708">
    <property type="component" value="Unassembled WGS sequence"/>
</dbReference>
<dbReference type="InterPro" id="IPR009363">
    <property type="entry name" value="Phage_Mu_Gp16"/>
</dbReference>
<proteinExistence type="predicted"/>
<protein>
    <submittedName>
        <fullName evidence="1">Phage gp16-like protein</fullName>
    </submittedName>
</protein>
<name>A0A3N4VFJ7_9GAMM</name>
<reference evidence="1 2" key="1">
    <citation type="submission" date="2018-11" db="EMBL/GenBank/DDBJ databases">
        <title>Genomic Encyclopedia of Type Strains, Phase IV (KMG-IV): sequencing the most valuable type-strain genomes for metagenomic binning, comparative biology and taxonomic classification.</title>
        <authorList>
            <person name="Goeker M."/>
        </authorList>
    </citation>
    <scope>NUCLEOTIDE SEQUENCE [LARGE SCALE GENOMIC DNA]</scope>
    <source>
        <strain evidence="1 2">DSM 25623</strain>
    </source>
</reference>
<evidence type="ECO:0000313" key="2">
    <source>
        <dbReference type="Proteomes" id="UP000269708"/>
    </source>
</evidence>
<organism evidence="1 2">
    <name type="scientific">Vulcaniibacterium tengchongense</name>
    <dbReference type="NCBI Taxonomy" id="1273429"/>
    <lineage>
        <taxon>Bacteria</taxon>
        <taxon>Pseudomonadati</taxon>
        <taxon>Pseudomonadota</taxon>
        <taxon>Gammaproteobacteria</taxon>
        <taxon>Lysobacterales</taxon>
        <taxon>Lysobacteraceae</taxon>
        <taxon>Vulcaniibacterium</taxon>
    </lineage>
</organism>
<accession>A0A3N4VFJ7</accession>
<sequence length="155" mass="17653">MTRRMRSPVADRNRQLGRIHQAKKQLGMDDDTYRALLVRLTGKASSADMTAQERNAVLAEFARLGFKVTERQARRRVFAGRPKSIKDVPMLQKVEALLADAKRPWSYAHGTARRMFSVARVEWLNHDQLHRLVAALEIDARRKSVTRSPVCSSAT</sequence>
<keyword evidence="2" id="KW-1185">Reference proteome</keyword>